<evidence type="ECO:0000259" key="11">
    <source>
        <dbReference type="PROSITE" id="PS51188"/>
    </source>
</evidence>
<feature type="repeat" description="CXXCXGXG motif" evidence="7">
    <location>
        <begin position="168"/>
        <end position="175"/>
    </location>
</feature>
<keyword evidence="1 7" id="KW-0235">DNA replication</keyword>
<evidence type="ECO:0000256" key="3">
    <source>
        <dbReference type="ARBA" id="ARBA00022737"/>
    </source>
</evidence>
<feature type="binding site" evidence="7">
    <location>
        <position position="207"/>
    </location>
    <ligand>
        <name>Zn(2+)</name>
        <dbReference type="ChEBI" id="CHEBI:29105"/>
        <label>2</label>
    </ligand>
</feature>
<dbReference type="SUPFAM" id="SSF57938">
    <property type="entry name" value="DnaJ/Hsp40 cysteine-rich domain"/>
    <property type="match status" value="1"/>
</dbReference>
<reference evidence="12" key="1">
    <citation type="submission" date="2020-02" db="EMBL/GenBank/DDBJ databases">
        <authorList>
            <person name="Meier V. D."/>
        </authorList>
    </citation>
    <scope>NUCLEOTIDE SEQUENCE</scope>
    <source>
        <strain evidence="12">AVDCRST_MAG68</strain>
    </source>
</reference>
<dbReference type="Pfam" id="PF00226">
    <property type="entry name" value="DnaJ"/>
    <property type="match status" value="1"/>
</dbReference>
<dbReference type="PANTHER" id="PTHR43096:SF10">
    <property type="entry name" value="CHAPERONE PROTEIN DNAJ A6, CHLOROPLASTIC"/>
    <property type="match status" value="1"/>
</dbReference>
<dbReference type="SUPFAM" id="SSF46565">
    <property type="entry name" value="Chaperone J-domain"/>
    <property type="match status" value="1"/>
</dbReference>
<comment type="function">
    <text evidence="7">Participates actively in the response to hyperosmotic and heat shock by preventing the aggregation of stress-denatured proteins and by disaggregating proteins, also in an autonomous, DnaK-independent fashion. Unfolded proteins bind initially to DnaJ; upon interaction with the DnaJ-bound protein, DnaK hydrolyzes its bound ATP, resulting in the formation of a stable complex. GrpE releases ADP from DnaK; ATP binding to DnaK triggers the release of the substrate protein, thus completing the reaction cycle. Several rounds of ATP-dependent interactions between DnaJ, DnaK and GrpE are required for fully efficient folding. Also involved, together with DnaK and GrpE, in the DNA replication of plasmids through activation of initiation proteins.</text>
</comment>
<feature type="compositionally biased region" description="Gly residues" evidence="9">
    <location>
        <begin position="79"/>
        <end position="94"/>
    </location>
</feature>
<feature type="zinc finger region" description="CR-type" evidence="8">
    <location>
        <begin position="155"/>
        <end position="233"/>
    </location>
</feature>
<dbReference type="InterPro" id="IPR008971">
    <property type="entry name" value="HSP40/DnaJ_pept-bd"/>
</dbReference>
<organism evidence="12">
    <name type="scientific">uncultured Gemmatimonadota bacterium</name>
    <dbReference type="NCBI Taxonomy" id="203437"/>
    <lineage>
        <taxon>Bacteria</taxon>
        <taxon>Pseudomonadati</taxon>
        <taxon>Gemmatimonadota</taxon>
        <taxon>environmental samples</taxon>
    </lineage>
</organism>
<comment type="subunit">
    <text evidence="7">Homodimer.</text>
</comment>
<dbReference type="PANTHER" id="PTHR43096">
    <property type="entry name" value="DNAJ HOMOLOG 1, MITOCHONDRIAL-RELATED"/>
    <property type="match status" value="1"/>
</dbReference>
<comment type="similarity">
    <text evidence="7">Belongs to the DnaJ family.</text>
</comment>
<evidence type="ECO:0000256" key="1">
    <source>
        <dbReference type="ARBA" id="ARBA00022705"/>
    </source>
</evidence>
<evidence type="ECO:0000256" key="4">
    <source>
        <dbReference type="ARBA" id="ARBA00022771"/>
    </source>
</evidence>
<feature type="binding site" evidence="7">
    <location>
        <position position="185"/>
    </location>
    <ligand>
        <name>Zn(2+)</name>
        <dbReference type="ChEBI" id="CHEBI:29105"/>
        <label>2</label>
    </ligand>
</feature>
<feature type="binding site" evidence="7">
    <location>
        <position position="188"/>
    </location>
    <ligand>
        <name>Zn(2+)</name>
        <dbReference type="ChEBI" id="CHEBI:29105"/>
        <label>2</label>
    </ligand>
</feature>
<dbReference type="Pfam" id="PF00684">
    <property type="entry name" value="DnaJ_CXXCXGXG"/>
    <property type="match status" value="1"/>
</dbReference>
<proteinExistence type="inferred from homology"/>
<dbReference type="Pfam" id="PF01556">
    <property type="entry name" value="DnaJ_C"/>
    <property type="match status" value="1"/>
</dbReference>
<protein>
    <recommendedName>
        <fullName evidence="7">Chaperone protein DnaJ</fullName>
    </recommendedName>
</protein>
<dbReference type="PROSITE" id="PS00636">
    <property type="entry name" value="DNAJ_1"/>
    <property type="match status" value="1"/>
</dbReference>
<dbReference type="NCBIfam" id="NF008035">
    <property type="entry name" value="PRK10767.1"/>
    <property type="match status" value="1"/>
</dbReference>
<evidence type="ECO:0000256" key="2">
    <source>
        <dbReference type="ARBA" id="ARBA00022723"/>
    </source>
</evidence>
<feature type="binding site" evidence="7">
    <location>
        <position position="221"/>
    </location>
    <ligand>
        <name>Zn(2+)</name>
        <dbReference type="ChEBI" id="CHEBI:29105"/>
        <label>1</label>
    </ligand>
</feature>
<comment type="subcellular location">
    <subcellularLocation>
        <location evidence="7">Cytoplasm</location>
    </subcellularLocation>
</comment>
<feature type="repeat" description="CXXCXGXG motif" evidence="7">
    <location>
        <begin position="221"/>
        <end position="228"/>
    </location>
</feature>
<evidence type="ECO:0000256" key="6">
    <source>
        <dbReference type="ARBA" id="ARBA00023016"/>
    </source>
</evidence>
<dbReference type="Gene3D" id="1.10.287.110">
    <property type="entry name" value="DnaJ domain"/>
    <property type="match status" value="1"/>
</dbReference>
<feature type="binding site" evidence="7">
    <location>
        <position position="168"/>
    </location>
    <ligand>
        <name>Zn(2+)</name>
        <dbReference type="ChEBI" id="CHEBI:29105"/>
        <label>1</label>
    </ligand>
</feature>
<evidence type="ECO:0000259" key="10">
    <source>
        <dbReference type="PROSITE" id="PS50076"/>
    </source>
</evidence>
<dbReference type="GO" id="GO:0006260">
    <property type="term" value="P:DNA replication"/>
    <property type="evidence" value="ECO:0007669"/>
    <property type="project" value="UniProtKB-KW"/>
</dbReference>
<feature type="region of interest" description="Disordered" evidence="9">
    <location>
        <begin position="79"/>
        <end position="101"/>
    </location>
</feature>
<comment type="domain">
    <text evidence="7">The J domain is necessary and sufficient to stimulate DnaK ATPase activity. Zinc center 1 plays an important role in the autonomous, DnaK-independent chaperone activity of DnaJ. Zinc center 2 is essential for interaction with DnaK and for DnaJ activity.</text>
</comment>
<dbReference type="InterPro" id="IPR036869">
    <property type="entry name" value="J_dom_sf"/>
</dbReference>
<evidence type="ECO:0000256" key="7">
    <source>
        <dbReference type="HAMAP-Rule" id="MF_01152"/>
    </source>
</evidence>
<sequence>MATQTKDFYRILGVAENATPDEIKKAYRKLAKQYHPDANASDAAAAERFKEVSEAYSVLSDDAKRKQYDQMRKFGGLGGAGGFRPGGARPGGTQGTSQTFSFEDLDTGGLGDIFGSIFDFGGTRKRGGARGPSGPVRGENIEYAVEIPFRTAARGGKITVQVPVTDECSVCHGTGAKPGTSVNTCPECKGSGTITFGGGSFGVTRPCPNCMGKGKVPADPCARCNGQGQVREVKAVNVTVPAGVDSSSKVRLPGQGEKGSAGGPAGDLVIAFRVLPDRFFTRDGLDVSGDVHVNLAQAMLGSRVKVRTLDENPVVVKIPPGTQHGKRIRVKGYGIEKGGRRGDQYIRVMVDLPDELTDEQRRKFEEFADAAGLKH</sequence>
<accession>A0A6J4LRB1</accession>
<evidence type="ECO:0000313" key="12">
    <source>
        <dbReference type="EMBL" id="CAA9337770.1"/>
    </source>
</evidence>
<dbReference type="PROSITE" id="PS50076">
    <property type="entry name" value="DNAJ_2"/>
    <property type="match status" value="1"/>
</dbReference>
<dbReference type="FunFam" id="2.60.260.20:FF:000005">
    <property type="entry name" value="Chaperone protein dnaJ 1, mitochondrial"/>
    <property type="match status" value="1"/>
</dbReference>
<dbReference type="SUPFAM" id="SSF49493">
    <property type="entry name" value="HSP40/DnaJ peptide-binding domain"/>
    <property type="match status" value="2"/>
</dbReference>
<dbReference type="HAMAP" id="MF_01152">
    <property type="entry name" value="DnaJ"/>
    <property type="match status" value="1"/>
</dbReference>
<keyword evidence="5 7" id="KW-0862">Zinc</keyword>
<dbReference type="EMBL" id="CADCTW010000133">
    <property type="protein sequence ID" value="CAA9337770.1"/>
    <property type="molecule type" value="Genomic_DNA"/>
</dbReference>
<keyword evidence="6 7" id="KW-0346">Stress response</keyword>
<dbReference type="GO" id="GO:0005524">
    <property type="term" value="F:ATP binding"/>
    <property type="evidence" value="ECO:0007669"/>
    <property type="project" value="InterPro"/>
</dbReference>
<evidence type="ECO:0000256" key="5">
    <source>
        <dbReference type="ARBA" id="ARBA00022833"/>
    </source>
</evidence>
<dbReference type="GO" id="GO:0009408">
    <property type="term" value="P:response to heat"/>
    <property type="evidence" value="ECO:0007669"/>
    <property type="project" value="InterPro"/>
</dbReference>
<keyword evidence="4 7" id="KW-0863">Zinc-finger</keyword>
<feature type="repeat" description="CXXCXGXG motif" evidence="7">
    <location>
        <begin position="185"/>
        <end position="192"/>
    </location>
</feature>
<gene>
    <name evidence="7" type="primary">dnaJ</name>
    <name evidence="12" type="ORF">AVDCRST_MAG68-3452</name>
</gene>
<dbReference type="GO" id="GO:0031072">
    <property type="term" value="F:heat shock protein binding"/>
    <property type="evidence" value="ECO:0007669"/>
    <property type="project" value="InterPro"/>
</dbReference>
<keyword evidence="2 7" id="KW-0479">Metal-binding</keyword>
<keyword evidence="7" id="KW-0143">Chaperone</keyword>
<dbReference type="PROSITE" id="PS51188">
    <property type="entry name" value="ZF_CR"/>
    <property type="match status" value="1"/>
</dbReference>
<dbReference type="Gene3D" id="6.20.20.10">
    <property type="match status" value="2"/>
</dbReference>
<comment type="cofactor">
    <cofactor evidence="7">
        <name>Zn(2+)</name>
        <dbReference type="ChEBI" id="CHEBI:29105"/>
    </cofactor>
    <text evidence="7">Binds 2 Zn(2+) ions per monomer.</text>
</comment>
<dbReference type="GO" id="GO:0042026">
    <property type="term" value="P:protein refolding"/>
    <property type="evidence" value="ECO:0007669"/>
    <property type="project" value="TreeGrafter"/>
</dbReference>
<feature type="binding site" evidence="7">
    <location>
        <position position="210"/>
    </location>
    <ligand>
        <name>Zn(2+)</name>
        <dbReference type="ChEBI" id="CHEBI:29105"/>
        <label>2</label>
    </ligand>
</feature>
<dbReference type="InterPro" id="IPR001623">
    <property type="entry name" value="DnaJ_domain"/>
</dbReference>
<dbReference type="InterPro" id="IPR001305">
    <property type="entry name" value="HSP_DnaJ_Cys-rich_dom"/>
</dbReference>
<dbReference type="PRINTS" id="PR00625">
    <property type="entry name" value="JDOMAIN"/>
</dbReference>
<dbReference type="GO" id="GO:0008270">
    <property type="term" value="F:zinc ion binding"/>
    <property type="evidence" value="ECO:0007669"/>
    <property type="project" value="UniProtKB-UniRule"/>
</dbReference>
<dbReference type="InterPro" id="IPR012724">
    <property type="entry name" value="DnaJ"/>
</dbReference>
<dbReference type="Gene3D" id="2.60.260.20">
    <property type="entry name" value="Urease metallochaperone UreE, N-terminal domain"/>
    <property type="match status" value="2"/>
</dbReference>
<dbReference type="CDD" id="cd06257">
    <property type="entry name" value="DnaJ"/>
    <property type="match status" value="1"/>
</dbReference>
<dbReference type="InterPro" id="IPR036410">
    <property type="entry name" value="HSP_DnaJ_Cys-rich_dom_sf"/>
</dbReference>
<feature type="binding site" evidence="7">
    <location>
        <position position="224"/>
    </location>
    <ligand>
        <name>Zn(2+)</name>
        <dbReference type="ChEBI" id="CHEBI:29105"/>
        <label>1</label>
    </ligand>
</feature>
<dbReference type="SMART" id="SM00271">
    <property type="entry name" value="DnaJ"/>
    <property type="match status" value="1"/>
</dbReference>
<evidence type="ECO:0000256" key="9">
    <source>
        <dbReference type="SAM" id="MobiDB-lite"/>
    </source>
</evidence>
<dbReference type="InterPro" id="IPR018253">
    <property type="entry name" value="DnaJ_domain_CS"/>
</dbReference>
<feature type="repeat" description="CXXCXGXG motif" evidence="7">
    <location>
        <begin position="207"/>
        <end position="214"/>
    </location>
</feature>
<dbReference type="GO" id="GO:0051082">
    <property type="term" value="F:unfolded protein binding"/>
    <property type="evidence" value="ECO:0007669"/>
    <property type="project" value="UniProtKB-UniRule"/>
</dbReference>
<dbReference type="CDD" id="cd10719">
    <property type="entry name" value="DnaJ_zf"/>
    <property type="match status" value="1"/>
</dbReference>
<keyword evidence="7" id="KW-0963">Cytoplasm</keyword>
<dbReference type="InterPro" id="IPR002939">
    <property type="entry name" value="DnaJ_C"/>
</dbReference>
<dbReference type="CDD" id="cd10747">
    <property type="entry name" value="DnaJ_C"/>
    <property type="match status" value="1"/>
</dbReference>
<name>A0A6J4LRB1_9BACT</name>
<evidence type="ECO:0000256" key="8">
    <source>
        <dbReference type="PROSITE-ProRule" id="PRU00546"/>
    </source>
</evidence>
<feature type="binding site" evidence="7">
    <location>
        <position position="171"/>
    </location>
    <ligand>
        <name>Zn(2+)</name>
        <dbReference type="ChEBI" id="CHEBI:29105"/>
        <label>1</label>
    </ligand>
</feature>
<feature type="domain" description="J" evidence="10">
    <location>
        <begin position="7"/>
        <end position="72"/>
    </location>
</feature>
<feature type="domain" description="CR-type" evidence="11">
    <location>
        <begin position="155"/>
        <end position="233"/>
    </location>
</feature>
<dbReference type="GO" id="GO:0005737">
    <property type="term" value="C:cytoplasm"/>
    <property type="evidence" value="ECO:0007669"/>
    <property type="project" value="UniProtKB-SubCell"/>
</dbReference>
<dbReference type="AlphaFoldDB" id="A0A6J4LRB1"/>
<keyword evidence="3 7" id="KW-0677">Repeat</keyword>